<sequence>MSENQAVKEMIGKVFSNIADAIETGEFRKKTKIGLTTMGSEHGVENLVKAAEQAANRASGYEVVLIGPKVQTDLTIYEANTEEEMHKVMEQLLDSKEIEGCVTMHYNFPIGVSTVGKVITPGKGKEMFIATTTGTSSPHRVEAMVKNALYGIIAAKANGIKNPTVGILNVDGARQVEKALKELKANGYDLTFTESMRADGGAVMRGNDLLAGTPDIMVQDTLTGNVFMKIFSAYTTGGDYESIGYGYGPGIGEGQNRTILILSRASGVPVVANAIQYAAELVKGNLQEVAKEEFKKAKQAKLEDILKALTKDTKKTKEEDEEEVTAPPKEVVTGSISGIDIMDLEDAVKALWKKGVYAESGMGCTGPILMVSEEKLDTALAILREAGFVAGESPDC</sequence>
<dbReference type="Proteomes" id="UP000198304">
    <property type="component" value="Unassembled WGS sequence"/>
</dbReference>
<dbReference type="InterPro" id="IPR003664">
    <property type="entry name" value="FA_synthesis"/>
</dbReference>
<dbReference type="AlphaFoldDB" id="A0A239LJV2"/>
<dbReference type="RefSeq" id="WP_089285673.1">
    <property type="nucleotide sequence ID" value="NZ_FZOJ01000082.1"/>
</dbReference>
<evidence type="ECO:0000313" key="3">
    <source>
        <dbReference type="Proteomes" id="UP000198304"/>
    </source>
</evidence>
<protein>
    <submittedName>
        <fullName evidence="2">Glycine reductase</fullName>
    </submittedName>
</protein>
<gene>
    <name evidence="2" type="ORF">SAMN05446037_10821</name>
</gene>
<evidence type="ECO:0000313" key="2">
    <source>
        <dbReference type="EMBL" id="SNT30162.1"/>
    </source>
</evidence>
<dbReference type="PIRSF" id="PIRSF036593">
    <property type="entry name" value="GrdD"/>
    <property type="match status" value="1"/>
</dbReference>
<proteinExistence type="predicted"/>
<dbReference type="InterPro" id="IPR012116">
    <property type="entry name" value="Gly_reductase_pC_asu"/>
</dbReference>
<evidence type="ECO:0000256" key="1">
    <source>
        <dbReference type="PIRSR" id="PIRSR036593-50"/>
    </source>
</evidence>
<organism evidence="2 3">
    <name type="scientific">Anaerovirgula multivorans</name>
    <dbReference type="NCBI Taxonomy" id="312168"/>
    <lineage>
        <taxon>Bacteria</taxon>
        <taxon>Bacillati</taxon>
        <taxon>Bacillota</taxon>
        <taxon>Clostridia</taxon>
        <taxon>Peptostreptococcales</taxon>
        <taxon>Natronincolaceae</taxon>
        <taxon>Anaerovirgula</taxon>
    </lineage>
</organism>
<feature type="active site" evidence="1">
    <location>
        <position position="364"/>
    </location>
</feature>
<dbReference type="OrthoDB" id="9769886at2"/>
<dbReference type="EMBL" id="FZOJ01000082">
    <property type="protein sequence ID" value="SNT30162.1"/>
    <property type="molecule type" value="Genomic_DNA"/>
</dbReference>
<accession>A0A239LJV2</accession>
<dbReference type="Pfam" id="PF02504">
    <property type="entry name" value="FA_synthesis"/>
    <property type="match status" value="1"/>
</dbReference>
<dbReference type="GO" id="GO:0016747">
    <property type="term" value="F:acyltransferase activity, transferring groups other than amino-acyl groups"/>
    <property type="evidence" value="ECO:0007669"/>
    <property type="project" value="InterPro"/>
</dbReference>
<dbReference type="Gene3D" id="3.40.718.10">
    <property type="entry name" value="Isopropylmalate Dehydrogenase"/>
    <property type="match status" value="1"/>
</dbReference>
<dbReference type="GO" id="GO:0006633">
    <property type="term" value="P:fatty acid biosynthetic process"/>
    <property type="evidence" value="ECO:0007669"/>
    <property type="project" value="InterPro"/>
</dbReference>
<name>A0A239LJV2_9FIRM</name>
<keyword evidence="3" id="KW-1185">Reference proteome</keyword>
<dbReference type="SUPFAM" id="SSF53659">
    <property type="entry name" value="Isocitrate/Isopropylmalate dehydrogenase-like"/>
    <property type="match status" value="1"/>
</dbReference>
<reference evidence="3" key="1">
    <citation type="submission" date="2017-06" db="EMBL/GenBank/DDBJ databases">
        <authorList>
            <person name="Varghese N."/>
            <person name="Submissions S."/>
        </authorList>
    </citation>
    <scope>NUCLEOTIDE SEQUENCE [LARGE SCALE GENOMIC DNA]</scope>
    <source>
        <strain evidence="3">SCA</strain>
    </source>
</reference>
<dbReference type="NCBIfam" id="NF040747">
    <property type="entry name" value="reduct_C_alpha"/>
    <property type="match status" value="1"/>
</dbReference>